<gene>
    <name evidence="2" type="ORF">GCM10009823_23760</name>
</gene>
<feature type="region of interest" description="Disordered" evidence="1">
    <location>
        <begin position="1"/>
        <end position="72"/>
    </location>
</feature>
<evidence type="ECO:0000313" key="2">
    <source>
        <dbReference type="EMBL" id="GAA2101092.1"/>
    </source>
</evidence>
<accession>A0ABN2X049</accession>
<feature type="compositionally biased region" description="Basic and acidic residues" evidence="1">
    <location>
        <begin position="19"/>
        <end position="29"/>
    </location>
</feature>
<dbReference type="Proteomes" id="UP001500984">
    <property type="component" value="Unassembled WGS sequence"/>
</dbReference>
<reference evidence="2 3" key="1">
    <citation type="journal article" date="2019" name="Int. J. Syst. Evol. Microbiol.">
        <title>The Global Catalogue of Microorganisms (GCM) 10K type strain sequencing project: providing services to taxonomists for standard genome sequencing and annotation.</title>
        <authorList>
            <consortium name="The Broad Institute Genomics Platform"/>
            <consortium name="The Broad Institute Genome Sequencing Center for Infectious Disease"/>
            <person name="Wu L."/>
            <person name="Ma J."/>
        </authorList>
    </citation>
    <scope>NUCLEOTIDE SEQUENCE [LARGE SCALE GENOMIC DNA]</scope>
    <source>
        <strain evidence="2 3">JCM 15900</strain>
    </source>
</reference>
<proteinExistence type="predicted"/>
<feature type="compositionally biased region" description="Low complexity" evidence="1">
    <location>
        <begin position="33"/>
        <end position="50"/>
    </location>
</feature>
<dbReference type="EMBL" id="BAAAPZ010000009">
    <property type="protein sequence ID" value="GAA2101092.1"/>
    <property type="molecule type" value="Genomic_DNA"/>
</dbReference>
<evidence type="ECO:0000313" key="3">
    <source>
        <dbReference type="Proteomes" id="UP001500984"/>
    </source>
</evidence>
<evidence type="ECO:0000256" key="1">
    <source>
        <dbReference type="SAM" id="MobiDB-lite"/>
    </source>
</evidence>
<comment type="caution">
    <text evidence="2">The sequence shown here is derived from an EMBL/GenBank/DDBJ whole genome shotgun (WGS) entry which is preliminary data.</text>
</comment>
<keyword evidence="3" id="KW-1185">Reference proteome</keyword>
<protein>
    <submittedName>
        <fullName evidence="2">Uncharacterized protein</fullName>
    </submittedName>
</protein>
<name>A0ABN2X049_9MICO</name>
<organism evidence="2 3">
    <name type="scientific">Brevibacterium salitolerans</name>
    <dbReference type="NCBI Taxonomy" id="1403566"/>
    <lineage>
        <taxon>Bacteria</taxon>
        <taxon>Bacillati</taxon>
        <taxon>Actinomycetota</taxon>
        <taxon>Actinomycetes</taxon>
        <taxon>Micrococcales</taxon>
        <taxon>Brevibacteriaceae</taxon>
        <taxon>Brevibacterium</taxon>
    </lineage>
</organism>
<sequence>MSDTTLLSLPRATPPGAIEAKHTQQELTRRLSGRGISTTRSSTTHTATLHAVRDQNVGSGPCGAADLRNQND</sequence>